<dbReference type="PANTHER" id="PTHR36167:SF3">
    <property type="entry name" value="C2H2 FINGER DOMAIN TRANSCRIPTION FACTOR (EUROFUNG)-RELATED"/>
    <property type="match status" value="1"/>
</dbReference>
<dbReference type="STRING" id="104259.A0A0F7VJU1"/>
<dbReference type="GO" id="GO:0046983">
    <property type="term" value="F:protein dimerization activity"/>
    <property type="evidence" value="ECO:0007669"/>
    <property type="project" value="InterPro"/>
</dbReference>
<dbReference type="InterPro" id="IPR039327">
    <property type="entry name" value="CON7-like"/>
</dbReference>
<dbReference type="InterPro" id="IPR036638">
    <property type="entry name" value="HLH_DNA-bd_sf"/>
</dbReference>
<keyword evidence="4" id="KW-1185">Reference proteome</keyword>
<sequence>MSGLEVVGIAASIIQIADLGTKLSVKLFSFYRQIQNANQAIQHLSSDIALTCAILRELGDSLKQDETSKLCSPEAHLTARQMLKQCEQVLRQIQTMIDESHTSGKSRWQQATSKIRNVLNEPDMNRVRENLERLKSTMLLLLNVIMFAGQIRHNHIPEMLNEQRNLIEILLKEKAHVKTAHVETIDSNPTICLASLPQTAKPAISFQKDALTVSDQELQDYNSLIRAMLREIDGCKSKLEMSRHSRIRDGVLNVHSSEIVHFQRNYGSSVFQYFDDSIFDDSSVSQPVTAGNLDISPDPLPENDSKRPKYDHIDSYFSPLCSPAVRPRDFQAADLSGVTFSDLSVSQRAVRPEQRPRISPNLRPLMDYRDNTSQDSLFISTKTKYEQIINGTQIPGVSYPTITSTGLSSKRTSHKIAEQGRRNRFNCAIKELKALIPATFIRDKQNQTQASSCVETGEKEVWEISQTSSIAFLLEMAIHYIKEFQLARKEPDPSVETDTHAKLSSEHDALEVSKEGPRKRINAALKDIESLIPSDFVRPRMVKDNAISDVKPENNTEKEPIVRARSKATIVEMTVDYIKEMQQNLKGTSDTLALRLLPPLAPSPKGHAEPSGKEQRSELTGGQDEPTQPERPMIPTEEVALPAPRNPSSTGEAETGRGDDLRERVYLPDAWKDVEVQTQRYKTHDSTTKINQLSHNDGWSYISDMRKRRFSAVDTPSTAAMAFEPLIKDHHGMSESIKPKDSPLEVSGENHSELFTDLSWPSSFEKALKRWTNLEQNEINMGIPGLITLGI</sequence>
<dbReference type="InterPro" id="IPR011598">
    <property type="entry name" value="bHLH_dom"/>
</dbReference>
<evidence type="ECO:0000313" key="3">
    <source>
        <dbReference type="EMBL" id="CEO60357.1"/>
    </source>
</evidence>
<feature type="domain" description="BHLH" evidence="2">
    <location>
        <begin position="409"/>
        <end position="484"/>
    </location>
</feature>
<feature type="region of interest" description="Disordered" evidence="1">
    <location>
        <begin position="490"/>
        <end position="515"/>
    </location>
</feature>
<accession>A0A0F7VJU1</accession>
<gene>
    <name evidence="3" type="ORF">PMG11_04987</name>
</gene>
<dbReference type="OrthoDB" id="5431013at2759"/>
<dbReference type="PROSITE" id="PS50888">
    <property type="entry name" value="BHLH"/>
    <property type="match status" value="1"/>
</dbReference>
<dbReference type="Proteomes" id="UP000042958">
    <property type="component" value="Unassembled WGS sequence"/>
</dbReference>
<dbReference type="SUPFAM" id="SSF47459">
    <property type="entry name" value="HLH, helix-loop-helix DNA-binding domain"/>
    <property type="match status" value="1"/>
</dbReference>
<dbReference type="SMART" id="SM00353">
    <property type="entry name" value="HLH"/>
    <property type="match status" value="2"/>
</dbReference>
<name>A0A0F7VJU1_PENBI</name>
<proteinExistence type="predicted"/>
<evidence type="ECO:0000256" key="1">
    <source>
        <dbReference type="SAM" id="MobiDB-lite"/>
    </source>
</evidence>
<dbReference type="EMBL" id="CDHK01000004">
    <property type="protein sequence ID" value="CEO60357.1"/>
    <property type="molecule type" value="Genomic_DNA"/>
</dbReference>
<dbReference type="GO" id="GO:0006355">
    <property type="term" value="P:regulation of DNA-templated transcription"/>
    <property type="evidence" value="ECO:0007669"/>
    <property type="project" value="InterPro"/>
</dbReference>
<organism evidence="3 4">
    <name type="scientific">Penicillium brasilianum</name>
    <dbReference type="NCBI Taxonomy" id="104259"/>
    <lineage>
        <taxon>Eukaryota</taxon>
        <taxon>Fungi</taxon>
        <taxon>Dikarya</taxon>
        <taxon>Ascomycota</taxon>
        <taxon>Pezizomycotina</taxon>
        <taxon>Eurotiomycetes</taxon>
        <taxon>Eurotiomycetidae</taxon>
        <taxon>Eurotiales</taxon>
        <taxon>Aspergillaceae</taxon>
        <taxon>Penicillium</taxon>
    </lineage>
</organism>
<feature type="region of interest" description="Disordered" evidence="1">
    <location>
        <begin position="597"/>
        <end position="662"/>
    </location>
</feature>
<dbReference type="CDD" id="cd11392">
    <property type="entry name" value="bHLH_ScPHO4_like"/>
    <property type="match status" value="2"/>
</dbReference>
<feature type="compositionally biased region" description="Basic and acidic residues" evidence="1">
    <location>
        <begin position="606"/>
        <end position="617"/>
    </location>
</feature>
<dbReference type="AlphaFoldDB" id="A0A0F7VJU1"/>
<dbReference type="PANTHER" id="PTHR36167">
    <property type="entry name" value="C2H2 FINGER DOMAIN TRANSCRIPTION FACTOR (EUROFUNG)-RELATED"/>
    <property type="match status" value="1"/>
</dbReference>
<protein>
    <recommendedName>
        <fullName evidence="2">BHLH domain-containing protein</fullName>
    </recommendedName>
</protein>
<evidence type="ECO:0000313" key="4">
    <source>
        <dbReference type="Proteomes" id="UP000042958"/>
    </source>
</evidence>
<reference evidence="4" key="1">
    <citation type="journal article" date="2015" name="Genome Announc.">
        <title>Draft genome sequence of the fungus Penicillium brasilianum MG11.</title>
        <authorList>
            <person name="Horn F."/>
            <person name="Linde J."/>
            <person name="Mattern D.J."/>
            <person name="Walther G."/>
            <person name="Guthke R."/>
            <person name="Brakhage A.A."/>
            <person name="Valiante V."/>
        </authorList>
    </citation>
    <scope>NUCLEOTIDE SEQUENCE [LARGE SCALE GENOMIC DNA]</scope>
    <source>
        <strain evidence="4">MG11</strain>
    </source>
</reference>
<evidence type="ECO:0000259" key="2">
    <source>
        <dbReference type="PROSITE" id="PS50888"/>
    </source>
</evidence>
<dbReference type="Pfam" id="PF00010">
    <property type="entry name" value="HLH"/>
    <property type="match status" value="2"/>
</dbReference>
<dbReference type="Gene3D" id="4.10.280.10">
    <property type="entry name" value="Helix-loop-helix DNA-binding domain"/>
    <property type="match status" value="2"/>
</dbReference>